<feature type="transmembrane region" description="Helical" evidence="1">
    <location>
        <begin position="33"/>
        <end position="63"/>
    </location>
</feature>
<organism evidence="2 3">
    <name type="scientific">Sedimenticola thiotaurini</name>
    <dbReference type="NCBI Taxonomy" id="1543721"/>
    <lineage>
        <taxon>Bacteria</taxon>
        <taxon>Pseudomonadati</taxon>
        <taxon>Pseudomonadota</taxon>
        <taxon>Gammaproteobacteria</taxon>
        <taxon>Chromatiales</taxon>
        <taxon>Sedimenticolaceae</taxon>
        <taxon>Sedimenticola</taxon>
    </lineage>
</organism>
<accession>A0A0F7JZX8</accession>
<gene>
    <name evidence="2" type="ORF">AAY24_11575</name>
</gene>
<dbReference type="Proteomes" id="UP000034410">
    <property type="component" value="Chromosome"/>
</dbReference>
<dbReference type="EMBL" id="CP011412">
    <property type="protein sequence ID" value="AKH20884.1"/>
    <property type="molecule type" value="Genomic_DNA"/>
</dbReference>
<sequence>MRAGYLFSFLSPFLVSGAVAIWAAIEELNHNGIAAMFGAFFGSYVLFGIFSFLYMAVFCAIIGLPTYYVLRKLNWVNPILIVIIGGGAGFLYALTDTANPYFRSLFVAYGAAGAFFFWLGSSRARKKL</sequence>
<feature type="transmembrane region" description="Helical" evidence="1">
    <location>
        <begin position="101"/>
        <end position="119"/>
    </location>
</feature>
<feature type="transmembrane region" description="Helical" evidence="1">
    <location>
        <begin position="75"/>
        <end position="95"/>
    </location>
</feature>
<evidence type="ECO:0000313" key="3">
    <source>
        <dbReference type="Proteomes" id="UP000034410"/>
    </source>
</evidence>
<keyword evidence="1" id="KW-1133">Transmembrane helix</keyword>
<keyword evidence="1" id="KW-0812">Transmembrane</keyword>
<evidence type="ECO:0000256" key="1">
    <source>
        <dbReference type="SAM" id="Phobius"/>
    </source>
</evidence>
<reference evidence="2 3" key="1">
    <citation type="journal article" date="2015" name="Genome Announc.">
        <title>Complete Genome Sequence of Sedimenticola thiotaurini Strain SIP-G1, a Polyphosphate- and Polyhydroxyalkanoate-Accumulating Sulfur-Oxidizing Gammaproteobacterium Isolated from Salt Marsh Sediments.</title>
        <authorList>
            <person name="Flood B.E."/>
            <person name="Jones D.S."/>
            <person name="Bailey J.V."/>
        </authorList>
    </citation>
    <scope>NUCLEOTIDE SEQUENCE [LARGE SCALE GENOMIC DNA]</scope>
    <source>
        <strain evidence="2 3">SIP-G1</strain>
    </source>
</reference>
<protein>
    <submittedName>
        <fullName evidence="2">Uncharacterized protein</fullName>
    </submittedName>
</protein>
<keyword evidence="1" id="KW-0472">Membrane</keyword>
<name>A0A0F7JZX8_9GAMM</name>
<dbReference type="KEGG" id="seds:AAY24_11575"/>
<dbReference type="AlphaFoldDB" id="A0A0F7JZX8"/>
<evidence type="ECO:0000313" key="2">
    <source>
        <dbReference type="EMBL" id="AKH20884.1"/>
    </source>
</evidence>
<keyword evidence="3" id="KW-1185">Reference proteome</keyword>
<proteinExistence type="predicted"/>
<dbReference type="OrthoDB" id="9831757at2"/>